<keyword evidence="2" id="KW-1185">Reference proteome</keyword>
<dbReference type="Proteomes" id="UP000636800">
    <property type="component" value="Chromosome 1"/>
</dbReference>
<comment type="caution">
    <text evidence="1">The sequence shown here is derived from an EMBL/GenBank/DDBJ whole genome shotgun (WGS) entry which is preliminary data.</text>
</comment>
<sequence length="115" mass="12548">MSSSSISTPNLRFCLRSRSLSHSSLIPFVPRRLCSRSTRASLFDGVDVKEPLRPQPCCGIRSTTSSSSALGLSGSAQLGNFCSDRTCPSPSWMPAFPFWRNWCRAGIYLDGAQNA</sequence>
<accession>A0A835VET1</accession>
<name>A0A835VET1_VANPL</name>
<dbReference type="OrthoDB" id="687377at2759"/>
<evidence type="ECO:0000313" key="1">
    <source>
        <dbReference type="EMBL" id="KAG0498054.1"/>
    </source>
</evidence>
<evidence type="ECO:0000313" key="2">
    <source>
        <dbReference type="Proteomes" id="UP000636800"/>
    </source>
</evidence>
<dbReference type="AlphaFoldDB" id="A0A835VET1"/>
<dbReference type="EMBL" id="JADCNL010000001">
    <property type="protein sequence ID" value="KAG0498054.1"/>
    <property type="molecule type" value="Genomic_DNA"/>
</dbReference>
<protein>
    <submittedName>
        <fullName evidence="1">Uncharacterized protein</fullName>
    </submittedName>
</protein>
<organism evidence="1 2">
    <name type="scientific">Vanilla planifolia</name>
    <name type="common">Vanilla</name>
    <dbReference type="NCBI Taxonomy" id="51239"/>
    <lineage>
        <taxon>Eukaryota</taxon>
        <taxon>Viridiplantae</taxon>
        <taxon>Streptophyta</taxon>
        <taxon>Embryophyta</taxon>
        <taxon>Tracheophyta</taxon>
        <taxon>Spermatophyta</taxon>
        <taxon>Magnoliopsida</taxon>
        <taxon>Liliopsida</taxon>
        <taxon>Asparagales</taxon>
        <taxon>Orchidaceae</taxon>
        <taxon>Vanilloideae</taxon>
        <taxon>Vanilleae</taxon>
        <taxon>Vanilla</taxon>
    </lineage>
</organism>
<proteinExistence type="predicted"/>
<gene>
    <name evidence="1" type="ORF">HPP92_002745</name>
</gene>
<reference evidence="1 2" key="1">
    <citation type="journal article" date="2020" name="Nat. Food">
        <title>A phased Vanilla planifolia genome enables genetic improvement of flavour and production.</title>
        <authorList>
            <person name="Hasing T."/>
            <person name="Tang H."/>
            <person name="Brym M."/>
            <person name="Khazi F."/>
            <person name="Huang T."/>
            <person name="Chambers A.H."/>
        </authorList>
    </citation>
    <scope>NUCLEOTIDE SEQUENCE [LARGE SCALE GENOMIC DNA]</scope>
    <source>
        <tissue evidence="1">Leaf</tissue>
    </source>
</reference>